<keyword evidence="8" id="KW-1185">Reference proteome</keyword>
<evidence type="ECO:0000313" key="8">
    <source>
        <dbReference type="Proteomes" id="UP001219518"/>
    </source>
</evidence>
<evidence type="ECO:0000256" key="6">
    <source>
        <dbReference type="SAM" id="Phobius"/>
    </source>
</evidence>
<organism evidence="7 8">
    <name type="scientific">Frankliniella fusca</name>
    <dbReference type="NCBI Taxonomy" id="407009"/>
    <lineage>
        <taxon>Eukaryota</taxon>
        <taxon>Metazoa</taxon>
        <taxon>Ecdysozoa</taxon>
        <taxon>Arthropoda</taxon>
        <taxon>Hexapoda</taxon>
        <taxon>Insecta</taxon>
        <taxon>Pterygota</taxon>
        <taxon>Neoptera</taxon>
        <taxon>Paraneoptera</taxon>
        <taxon>Thysanoptera</taxon>
        <taxon>Terebrantia</taxon>
        <taxon>Thripoidea</taxon>
        <taxon>Thripidae</taxon>
        <taxon>Frankliniella</taxon>
    </lineage>
</organism>
<dbReference type="AlphaFoldDB" id="A0AAE1HJX7"/>
<dbReference type="InterPro" id="IPR013604">
    <property type="entry name" value="7TM_chemorcpt"/>
</dbReference>
<evidence type="ECO:0000256" key="2">
    <source>
        <dbReference type="ARBA" id="ARBA00022475"/>
    </source>
</evidence>
<dbReference type="GO" id="GO:0005886">
    <property type="term" value="C:plasma membrane"/>
    <property type="evidence" value="ECO:0007669"/>
    <property type="project" value="UniProtKB-SubCell"/>
</dbReference>
<sequence length="279" mass="30707">MRRMAKTAASSIVPLVHVVGLLAVVRRRRTLADVLECLRLYGTRLPLGTRGAATTLAAASLVPAHMLVYMFTMGAFIPQTVASTGLGKSVLSFALFLLQQLQYSVALVLMLYPMVVVGSLSADLRRDCSRTAALRLRREGLEPHEGIIRVVLNALVIPALYLSHSLVMLNRSEMSATSLSMAIVGLYSFFNLTLLSSSCQWFFLECRAIQQVLHGFLVEAGSLNSQETGEVSMFIKQIERQQTFGIWGIFEIDTKFTATIILAATSHVAVLVQFQTTFF</sequence>
<keyword evidence="4 6" id="KW-1133">Transmembrane helix</keyword>
<comment type="caution">
    <text evidence="7">The sequence shown here is derived from an EMBL/GenBank/DDBJ whole genome shotgun (WGS) entry which is preliminary data.</text>
</comment>
<evidence type="ECO:0000256" key="1">
    <source>
        <dbReference type="ARBA" id="ARBA00004651"/>
    </source>
</evidence>
<keyword evidence="2" id="KW-1003">Cell membrane</keyword>
<dbReference type="GO" id="GO:0050909">
    <property type="term" value="P:sensory perception of taste"/>
    <property type="evidence" value="ECO:0007669"/>
    <property type="project" value="InterPro"/>
</dbReference>
<feature type="transmembrane region" description="Helical" evidence="6">
    <location>
        <begin position="146"/>
        <end position="169"/>
    </location>
</feature>
<protein>
    <submittedName>
        <fullName evidence="7">Gustatory and pheromone receptor 32a</fullName>
    </submittedName>
</protein>
<dbReference type="Proteomes" id="UP001219518">
    <property type="component" value="Unassembled WGS sequence"/>
</dbReference>
<accession>A0AAE1HJX7</accession>
<evidence type="ECO:0000256" key="5">
    <source>
        <dbReference type="ARBA" id="ARBA00023136"/>
    </source>
</evidence>
<name>A0AAE1HJX7_9NEOP</name>
<feature type="transmembrane region" description="Helical" evidence="6">
    <location>
        <begin position="56"/>
        <end position="78"/>
    </location>
</feature>
<evidence type="ECO:0000256" key="3">
    <source>
        <dbReference type="ARBA" id="ARBA00022692"/>
    </source>
</evidence>
<proteinExistence type="predicted"/>
<dbReference type="Pfam" id="PF08395">
    <property type="entry name" value="7tm_7"/>
    <property type="match status" value="1"/>
</dbReference>
<dbReference type="EMBL" id="JAHWGI010001057">
    <property type="protein sequence ID" value="KAK3921975.1"/>
    <property type="molecule type" value="Genomic_DNA"/>
</dbReference>
<comment type="subcellular location">
    <subcellularLocation>
        <location evidence="1">Cell membrane</location>
        <topology evidence="1">Multi-pass membrane protein</topology>
    </subcellularLocation>
</comment>
<reference evidence="7" key="2">
    <citation type="journal article" date="2023" name="BMC Genomics">
        <title>Pest status, molecular evolution, and epigenetic factors derived from the genome assembly of Frankliniella fusca, a thysanopteran phytovirus vector.</title>
        <authorList>
            <person name="Catto M.A."/>
            <person name="Labadie P.E."/>
            <person name="Jacobson A.L."/>
            <person name="Kennedy G.G."/>
            <person name="Srinivasan R."/>
            <person name="Hunt B.G."/>
        </authorList>
    </citation>
    <scope>NUCLEOTIDE SEQUENCE</scope>
    <source>
        <strain evidence="7">PL_HMW_Pooled</strain>
    </source>
</reference>
<keyword evidence="3 6" id="KW-0812">Transmembrane</keyword>
<gene>
    <name evidence="7" type="ORF">KUF71_011151</name>
</gene>
<evidence type="ECO:0000313" key="7">
    <source>
        <dbReference type="EMBL" id="KAK3921975.1"/>
    </source>
</evidence>
<feature type="transmembrane region" description="Helical" evidence="6">
    <location>
        <begin position="181"/>
        <end position="203"/>
    </location>
</feature>
<reference evidence="7" key="1">
    <citation type="submission" date="2021-07" db="EMBL/GenBank/DDBJ databases">
        <authorList>
            <person name="Catto M.A."/>
            <person name="Jacobson A."/>
            <person name="Kennedy G."/>
            <person name="Labadie P."/>
            <person name="Hunt B.G."/>
            <person name="Srinivasan R."/>
        </authorList>
    </citation>
    <scope>NUCLEOTIDE SEQUENCE</scope>
    <source>
        <strain evidence="7">PL_HMW_Pooled</strain>
        <tissue evidence="7">Head</tissue>
    </source>
</reference>
<keyword evidence="5 6" id="KW-0472">Membrane</keyword>
<keyword evidence="7" id="KW-0675">Receptor</keyword>
<evidence type="ECO:0000256" key="4">
    <source>
        <dbReference type="ARBA" id="ARBA00022989"/>
    </source>
</evidence>